<organism evidence="5">
    <name type="scientific">Methylophaga aminisulfidivorans</name>
    <dbReference type="NCBI Taxonomy" id="230105"/>
    <lineage>
        <taxon>Bacteria</taxon>
        <taxon>Pseudomonadati</taxon>
        <taxon>Pseudomonadota</taxon>
        <taxon>Gammaproteobacteria</taxon>
        <taxon>Thiotrichales</taxon>
        <taxon>Piscirickettsiaceae</taxon>
        <taxon>Methylophaga</taxon>
    </lineage>
</organism>
<dbReference type="AlphaFoldDB" id="A0A7C1ZGN7"/>
<dbReference type="Proteomes" id="UP000886384">
    <property type="component" value="Unassembled WGS sequence"/>
</dbReference>
<protein>
    <recommendedName>
        <fullName evidence="6">TIGR03016 family PEP-CTERM system-associated outer membrane protein</fullName>
    </recommendedName>
</protein>
<evidence type="ECO:0000256" key="3">
    <source>
        <dbReference type="ARBA" id="ARBA00023237"/>
    </source>
</evidence>
<name>A0A7C1ZGN7_9GAMM</name>
<feature type="signal peptide" evidence="4">
    <location>
        <begin position="1"/>
        <end position="18"/>
    </location>
</feature>
<sequence>MIKYIPLLSLFAIGQVSAAEWVFKAQADPKFKYDDNELLREDALSDFSLNIDPTLTFSRSLENSKNEVKMGYRISRYQDLKQLDKENPFFSISSSYATERSTYGLSLSYEERDSRDIAEQDTADFSSTSTTTTKSIAPSYRYRITELDTISTSLSYQEREQSGSSNSILNTLGSNLTDNQTTSLNLAWQHQYTERFNGGISLGYVNYEAQSDRLDNTYDSYSVGLTSSYQLSELWTLDGSLGMRYLKSENTPSVGPSTSDNSSGLNYSLSTSRKDELNTYTLSASRALTPSSEGAVNQQDSYSLSFKRDLSEKMSTSISAKYSDYKNASDLTSTSTKYIDLSPSLKWKLDEDWALNVSYRYRSVDEQDGQNVDSNSVMFSIDYNWNGLRFSR</sequence>
<comment type="subcellular location">
    <subcellularLocation>
        <location evidence="1">Cell outer membrane</location>
    </subcellularLocation>
</comment>
<evidence type="ECO:0000256" key="2">
    <source>
        <dbReference type="ARBA" id="ARBA00023136"/>
    </source>
</evidence>
<dbReference type="SUPFAM" id="SSF56935">
    <property type="entry name" value="Porins"/>
    <property type="match status" value="1"/>
</dbReference>
<dbReference type="GO" id="GO:0009279">
    <property type="term" value="C:cell outer membrane"/>
    <property type="evidence" value="ECO:0007669"/>
    <property type="project" value="UniProtKB-SubCell"/>
</dbReference>
<dbReference type="Gene3D" id="2.40.170.20">
    <property type="entry name" value="TonB-dependent receptor, beta-barrel domain"/>
    <property type="match status" value="1"/>
</dbReference>
<gene>
    <name evidence="5" type="ORF">ENI26_04450</name>
</gene>
<dbReference type="EMBL" id="DRHY01000092">
    <property type="protein sequence ID" value="HEC73608.1"/>
    <property type="molecule type" value="Genomic_DNA"/>
</dbReference>
<evidence type="ECO:0000313" key="5">
    <source>
        <dbReference type="EMBL" id="HEC73608.1"/>
    </source>
</evidence>
<dbReference type="InterPro" id="IPR036942">
    <property type="entry name" value="Beta-barrel_TonB_sf"/>
</dbReference>
<accession>A0A7C1ZGN7</accession>
<evidence type="ECO:0000256" key="1">
    <source>
        <dbReference type="ARBA" id="ARBA00004442"/>
    </source>
</evidence>
<feature type="chain" id="PRO_5028369305" description="TIGR03016 family PEP-CTERM system-associated outer membrane protein" evidence="4">
    <location>
        <begin position="19"/>
        <end position="392"/>
    </location>
</feature>
<evidence type="ECO:0008006" key="6">
    <source>
        <dbReference type="Google" id="ProtNLM"/>
    </source>
</evidence>
<proteinExistence type="predicted"/>
<keyword evidence="4" id="KW-0732">Signal</keyword>
<keyword evidence="3" id="KW-0998">Cell outer membrane</keyword>
<keyword evidence="2" id="KW-0472">Membrane</keyword>
<evidence type="ECO:0000256" key="4">
    <source>
        <dbReference type="SAM" id="SignalP"/>
    </source>
</evidence>
<comment type="caution">
    <text evidence="5">The sequence shown here is derived from an EMBL/GenBank/DDBJ whole genome shotgun (WGS) entry which is preliminary data.</text>
</comment>
<reference evidence="5" key="1">
    <citation type="journal article" date="2020" name="mSystems">
        <title>Genome- and Community-Level Interaction Insights into Carbon Utilization and Element Cycling Functions of Hydrothermarchaeota in Hydrothermal Sediment.</title>
        <authorList>
            <person name="Zhou Z."/>
            <person name="Liu Y."/>
            <person name="Xu W."/>
            <person name="Pan J."/>
            <person name="Luo Z.H."/>
            <person name="Li M."/>
        </authorList>
    </citation>
    <scope>NUCLEOTIDE SEQUENCE [LARGE SCALE GENOMIC DNA]</scope>
    <source>
        <strain evidence="5">HyVt-380</strain>
    </source>
</reference>